<reference evidence="2" key="1">
    <citation type="submission" date="2021-01" db="EMBL/GenBank/DDBJ databases">
        <authorList>
            <person name="Lovell J.T."/>
            <person name="Bentley N."/>
            <person name="Bhattarai G."/>
            <person name="Jenkins J.W."/>
            <person name="Sreedasyam A."/>
            <person name="Alarcon Y."/>
            <person name="Bock C."/>
            <person name="Boston L."/>
            <person name="Carlson J."/>
            <person name="Cervantes K."/>
            <person name="Clermont K."/>
            <person name="Krom N."/>
            <person name="Kubenka K."/>
            <person name="Mamidi S."/>
            <person name="Mattison C."/>
            <person name="Monteros M."/>
            <person name="Pisani C."/>
            <person name="Plott C."/>
            <person name="Rajasekar S."/>
            <person name="Rhein H.S."/>
            <person name="Rohla C."/>
            <person name="Song M."/>
            <person name="Hilaire R.S."/>
            <person name="Shu S."/>
            <person name="Wells L."/>
            <person name="Wang X."/>
            <person name="Webber J."/>
            <person name="Heerema R.J."/>
            <person name="Klein P."/>
            <person name="Conner P."/>
            <person name="Grauke L."/>
            <person name="Grimwood J."/>
            <person name="Schmutz J."/>
            <person name="Randall J.J."/>
        </authorList>
    </citation>
    <scope>NUCLEOTIDE SEQUENCE</scope>
    <source>
        <tissue evidence="2">Leaf</tissue>
    </source>
</reference>
<sequence length="81" mass="9180">MWYQFQDSEASSPPVRRITSTKDEEDNTMEYGLPSSHTLNTVCLSGVASKGLSKDSLKMLLFLQRFGLDLTIFIHVLWLAL</sequence>
<evidence type="ECO:0000313" key="2">
    <source>
        <dbReference type="EMBL" id="KAG6672380.1"/>
    </source>
</evidence>
<dbReference type="EMBL" id="CM031840">
    <property type="protein sequence ID" value="KAG6672380.1"/>
    <property type="molecule type" value="Genomic_DNA"/>
</dbReference>
<evidence type="ECO:0000313" key="3">
    <source>
        <dbReference type="Proteomes" id="UP000811246"/>
    </source>
</evidence>
<evidence type="ECO:0000256" key="1">
    <source>
        <dbReference type="SAM" id="MobiDB-lite"/>
    </source>
</evidence>
<name>A0A922A1U3_CARIL</name>
<dbReference type="EMBL" id="CM031840">
    <property type="protein sequence ID" value="KAG6672379.1"/>
    <property type="molecule type" value="Genomic_DNA"/>
</dbReference>
<dbReference type="EMBL" id="CM031840">
    <property type="protein sequence ID" value="KAG6672378.1"/>
    <property type="molecule type" value="Genomic_DNA"/>
</dbReference>
<comment type="caution">
    <text evidence="2">The sequence shown here is derived from an EMBL/GenBank/DDBJ whole genome shotgun (WGS) entry which is preliminary data.</text>
</comment>
<dbReference type="EMBL" id="CM031840">
    <property type="protein sequence ID" value="KAG6672381.1"/>
    <property type="molecule type" value="Genomic_DNA"/>
</dbReference>
<dbReference type="AlphaFoldDB" id="A0A922A1U3"/>
<proteinExistence type="predicted"/>
<dbReference type="Proteomes" id="UP000811246">
    <property type="component" value="Chromosome 16"/>
</dbReference>
<feature type="region of interest" description="Disordered" evidence="1">
    <location>
        <begin position="1"/>
        <end position="33"/>
    </location>
</feature>
<gene>
    <name evidence="2" type="ORF">I3842_16G054900</name>
</gene>
<organism evidence="2 3">
    <name type="scientific">Carya illinoinensis</name>
    <name type="common">Pecan</name>
    <dbReference type="NCBI Taxonomy" id="32201"/>
    <lineage>
        <taxon>Eukaryota</taxon>
        <taxon>Viridiplantae</taxon>
        <taxon>Streptophyta</taxon>
        <taxon>Embryophyta</taxon>
        <taxon>Tracheophyta</taxon>
        <taxon>Spermatophyta</taxon>
        <taxon>Magnoliopsida</taxon>
        <taxon>eudicotyledons</taxon>
        <taxon>Gunneridae</taxon>
        <taxon>Pentapetalae</taxon>
        <taxon>rosids</taxon>
        <taxon>fabids</taxon>
        <taxon>Fagales</taxon>
        <taxon>Juglandaceae</taxon>
        <taxon>Carya</taxon>
    </lineage>
</organism>
<accession>A0A922A1U3</accession>
<feature type="compositionally biased region" description="Polar residues" evidence="1">
    <location>
        <begin position="1"/>
        <end position="11"/>
    </location>
</feature>
<protein>
    <submittedName>
        <fullName evidence="2">Uncharacterized protein</fullName>
    </submittedName>
</protein>